<proteinExistence type="inferred from homology"/>
<dbReference type="Gene3D" id="3.30.420.40">
    <property type="match status" value="2"/>
</dbReference>
<dbReference type="Pfam" id="PF00012">
    <property type="entry name" value="HSP70"/>
    <property type="match status" value="1"/>
</dbReference>
<protein>
    <submittedName>
        <fullName evidence="4">HS12B-like protein</fullName>
    </submittedName>
</protein>
<dbReference type="PANTHER" id="PTHR14187">
    <property type="entry name" value="ALPHA KINASE/ELONGATION FACTOR 2 KINASE"/>
    <property type="match status" value="1"/>
</dbReference>
<gene>
    <name evidence="4" type="ORF">MAR_008752</name>
</gene>
<comment type="similarity">
    <text evidence="1">Belongs to the heat shock protein 70 family.</text>
</comment>
<dbReference type="SUPFAM" id="SSF53067">
    <property type="entry name" value="Actin-like ATPase domain"/>
    <property type="match status" value="1"/>
</dbReference>
<reference evidence="4" key="1">
    <citation type="submission" date="2022-11" db="EMBL/GenBank/DDBJ databases">
        <title>Centuries of genome instability and evolution in soft-shell clam transmissible cancer (bioRxiv).</title>
        <authorList>
            <person name="Hart S.F.M."/>
            <person name="Yonemitsu M.A."/>
            <person name="Giersch R.M."/>
            <person name="Beal B.F."/>
            <person name="Arriagada G."/>
            <person name="Davis B.W."/>
            <person name="Ostrander E.A."/>
            <person name="Goff S.P."/>
            <person name="Metzger M.J."/>
        </authorList>
    </citation>
    <scope>NUCLEOTIDE SEQUENCE</scope>
    <source>
        <strain evidence="4">MELC-2E11</strain>
        <tissue evidence="4">Siphon/mantle</tissue>
    </source>
</reference>
<name>A0ABY7E194_MYAAR</name>
<evidence type="ECO:0000256" key="1">
    <source>
        <dbReference type="ARBA" id="ARBA00007381"/>
    </source>
</evidence>
<evidence type="ECO:0000256" key="2">
    <source>
        <dbReference type="ARBA" id="ARBA00022741"/>
    </source>
</evidence>
<dbReference type="PANTHER" id="PTHR14187:SF5">
    <property type="entry name" value="HEAT SHOCK 70 KDA PROTEIN 12A"/>
    <property type="match status" value="1"/>
</dbReference>
<dbReference type="EMBL" id="CP111015">
    <property type="protein sequence ID" value="WAR02194.1"/>
    <property type="molecule type" value="Genomic_DNA"/>
</dbReference>
<evidence type="ECO:0000313" key="4">
    <source>
        <dbReference type="EMBL" id="WAR02194.1"/>
    </source>
</evidence>
<accession>A0ABY7E194</accession>
<keyword evidence="3" id="KW-0067">ATP-binding</keyword>
<dbReference type="InterPro" id="IPR013126">
    <property type="entry name" value="Hsp_70_fam"/>
</dbReference>
<organism evidence="4 5">
    <name type="scientific">Mya arenaria</name>
    <name type="common">Soft-shell clam</name>
    <dbReference type="NCBI Taxonomy" id="6604"/>
    <lineage>
        <taxon>Eukaryota</taxon>
        <taxon>Metazoa</taxon>
        <taxon>Spiralia</taxon>
        <taxon>Lophotrochozoa</taxon>
        <taxon>Mollusca</taxon>
        <taxon>Bivalvia</taxon>
        <taxon>Autobranchia</taxon>
        <taxon>Heteroconchia</taxon>
        <taxon>Euheterodonta</taxon>
        <taxon>Imparidentia</taxon>
        <taxon>Neoheterodontei</taxon>
        <taxon>Myida</taxon>
        <taxon>Myoidea</taxon>
        <taxon>Myidae</taxon>
        <taxon>Mya</taxon>
    </lineage>
</organism>
<dbReference type="Proteomes" id="UP001164746">
    <property type="component" value="Chromosome 4"/>
</dbReference>
<dbReference type="Gene3D" id="3.90.640.10">
    <property type="entry name" value="Actin, Chain A, domain 4"/>
    <property type="match status" value="1"/>
</dbReference>
<dbReference type="InterPro" id="IPR043129">
    <property type="entry name" value="ATPase_NBD"/>
</dbReference>
<keyword evidence="2" id="KW-0547">Nucleotide-binding</keyword>
<evidence type="ECO:0000313" key="5">
    <source>
        <dbReference type="Proteomes" id="UP001164746"/>
    </source>
</evidence>
<evidence type="ECO:0000256" key="3">
    <source>
        <dbReference type="ARBA" id="ARBA00022840"/>
    </source>
</evidence>
<sequence length="405" mass="45261">MSLSLVATPPNVERAGMEADRIKLALEPEVASIWCQNVTTGLKGELSGMQYMVLDLGGGTADISVHEKMQDGSLKEIHKASGGPWGGTAVDLNFMKWLTDLFGEASMERFKNEEMADYFDIQREFETKKRNIMPDTTGLITFRVTASLKEIHNDIGGKGILARLSELGLDSKVTYRGDKLRVDASIAKEWFDDPLQKTVLHVKGLLAEPKMRNVSILLLVGGFGECALVQDALRKQITNKRLIVPNEAGLAVLKGAVRFGHIPDIVALRVMRYTYGIRTLAPFNPAVHQIQYKILQGGEEWLDGYFTKFVEANSEFKVGSVVEQHFEPKNPSSSLIDIFTSPDQNPFLVYDDGCQRIGNLVVEHPEGEMEDKAFVVYFEFGETELFVKVKVKKTGREFYKTIDCL</sequence>
<keyword evidence="5" id="KW-1185">Reference proteome</keyword>